<evidence type="ECO:0000313" key="4">
    <source>
        <dbReference type="Proteomes" id="UP000654918"/>
    </source>
</evidence>
<protein>
    <recommendedName>
        <fullName evidence="2">DUF6570 domain-containing protein</fullName>
    </recommendedName>
</protein>
<gene>
    <name evidence="3" type="ORF">CPLU01_16105</name>
</gene>
<reference evidence="3" key="1">
    <citation type="journal article" date="2020" name="Phytopathology">
        <title>Genome Sequence Resources of Colletotrichum truncatum, C. plurivorum, C. musicola, and C. sojae: Four Species Pathogenic to Soybean (Glycine max).</title>
        <authorList>
            <person name="Rogerio F."/>
            <person name="Boufleur T.R."/>
            <person name="Ciampi-Guillardi M."/>
            <person name="Sukno S.A."/>
            <person name="Thon M.R."/>
            <person name="Massola Junior N.S."/>
            <person name="Baroncelli R."/>
        </authorList>
    </citation>
    <scope>NUCLEOTIDE SEQUENCE</scope>
    <source>
        <strain evidence="3">LFN00145</strain>
    </source>
</reference>
<evidence type="ECO:0000259" key="2">
    <source>
        <dbReference type="Pfam" id="PF20209"/>
    </source>
</evidence>
<proteinExistence type="predicted"/>
<sequence>MQSSSRVVPCCEHLFPPELADLTAVEEKLIALNSSYGFITRFNLPKGCQGGPDYVRHVRGHITVFPNNVADLVTKVLPHPLVKVLDNIHVSWQGPEKPLPKDISKLASVRRHAVEKALVWLKQNNPLYRDIEIDYLEMATWEDSEAGVPKEVYRRLERHESTAREKIFTAPIVPPEALGLEAEGPIDINELLASLHEDDDRGIIPHSDVLGDVDDFDDEAERVWEVTATGMFDVDGRPRLAEADGLQHLSNAVHSMGSASGEMDVLGITANNHSNSEPVIRATRGSSFSDSFDPAFFPMAFPTLFPYGSGGPRLAEENLQTGVPVGHNGAPRDLVSSRNLGLHRWARLLLQRHGARFSAHPSASVISAGTRPARSRSQAAAGDQKNDGRGDQ</sequence>
<accession>A0A8H6IZ96</accession>
<feature type="region of interest" description="Disordered" evidence="1">
    <location>
        <begin position="360"/>
        <end position="392"/>
    </location>
</feature>
<keyword evidence="4" id="KW-1185">Reference proteome</keyword>
<organism evidence="3 4">
    <name type="scientific">Colletotrichum plurivorum</name>
    <dbReference type="NCBI Taxonomy" id="2175906"/>
    <lineage>
        <taxon>Eukaryota</taxon>
        <taxon>Fungi</taxon>
        <taxon>Dikarya</taxon>
        <taxon>Ascomycota</taxon>
        <taxon>Pezizomycotina</taxon>
        <taxon>Sordariomycetes</taxon>
        <taxon>Hypocreomycetidae</taxon>
        <taxon>Glomerellales</taxon>
        <taxon>Glomerellaceae</taxon>
        <taxon>Colletotrichum</taxon>
        <taxon>Colletotrichum orchidearum species complex</taxon>
    </lineage>
</organism>
<dbReference type="EMBL" id="WIGO01000879">
    <property type="protein sequence ID" value="KAF6803619.1"/>
    <property type="molecule type" value="Genomic_DNA"/>
</dbReference>
<evidence type="ECO:0000313" key="3">
    <source>
        <dbReference type="EMBL" id="KAF6803619.1"/>
    </source>
</evidence>
<dbReference type="Pfam" id="PF20209">
    <property type="entry name" value="DUF6570"/>
    <property type="match status" value="1"/>
</dbReference>
<evidence type="ECO:0000256" key="1">
    <source>
        <dbReference type="SAM" id="MobiDB-lite"/>
    </source>
</evidence>
<name>A0A8H6IZ96_9PEZI</name>
<dbReference type="AlphaFoldDB" id="A0A8H6IZ96"/>
<feature type="domain" description="DUF6570" evidence="2">
    <location>
        <begin position="16"/>
        <end position="137"/>
    </location>
</feature>
<dbReference type="Proteomes" id="UP000654918">
    <property type="component" value="Unassembled WGS sequence"/>
</dbReference>
<comment type="caution">
    <text evidence="3">The sequence shown here is derived from an EMBL/GenBank/DDBJ whole genome shotgun (WGS) entry which is preliminary data.</text>
</comment>
<dbReference type="InterPro" id="IPR046700">
    <property type="entry name" value="DUF6570"/>
</dbReference>